<gene>
    <name evidence="3" type="primary">ltxA_14</name>
    <name evidence="3" type="ORF">PRI8871_01668</name>
</gene>
<dbReference type="SUPFAM" id="SSF51120">
    <property type="entry name" value="beta-Roll"/>
    <property type="match status" value="4"/>
</dbReference>
<protein>
    <submittedName>
        <fullName evidence="3">Leukotoxin</fullName>
    </submittedName>
</protein>
<dbReference type="PROSITE" id="PS00330">
    <property type="entry name" value="HEMOLYSIN_CALCIUM"/>
    <property type="match status" value="3"/>
</dbReference>
<organism evidence="3 4">
    <name type="scientific">Pseudoprimorskyibacter insulae</name>
    <dbReference type="NCBI Taxonomy" id="1695997"/>
    <lineage>
        <taxon>Bacteria</taxon>
        <taxon>Pseudomonadati</taxon>
        <taxon>Pseudomonadota</taxon>
        <taxon>Alphaproteobacteria</taxon>
        <taxon>Rhodobacterales</taxon>
        <taxon>Paracoccaceae</taxon>
        <taxon>Pseudoprimorskyibacter</taxon>
    </lineage>
</organism>
<dbReference type="GO" id="GO:0005509">
    <property type="term" value="F:calcium ion binding"/>
    <property type="evidence" value="ECO:0007669"/>
    <property type="project" value="InterPro"/>
</dbReference>
<dbReference type="PRINTS" id="PR00313">
    <property type="entry name" value="CABNDNGRPT"/>
</dbReference>
<evidence type="ECO:0000256" key="2">
    <source>
        <dbReference type="ARBA" id="ARBA00022525"/>
    </source>
</evidence>
<accession>A0A2R8AV02</accession>
<dbReference type="OrthoDB" id="9773411at2"/>
<evidence type="ECO:0000256" key="1">
    <source>
        <dbReference type="ARBA" id="ARBA00004613"/>
    </source>
</evidence>
<keyword evidence="2" id="KW-0964">Secreted</keyword>
<dbReference type="Pfam" id="PF00353">
    <property type="entry name" value="HemolysinCabind"/>
    <property type="match status" value="6"/>
</dbReference>
<dbReference type="PANTHER" id="PTHR38340">
    <property type="entry name" value="S-LAYER PROTEIN"/>
    <property type="match status" value="1"/>
</dbReference>
<evidence type="ECO:0000313" key="4">
    <source>
        <dbReference type="Proteomes" id="UP000244904"/>
    </source>
</evidence>
<evidence type="ECO:0000313" key="3">
    <source>
        <dbReference type="EMBL" id="SPF79868.1"/>
    </source>
</evidence>
<dbReference type="InterPro" id="IPR011049">
    <property type="entry name" value="Serralysin-like_metalloprot_C"/>
</dbReference>
<sequence>MATKIGTNLNDVFQSSDMTSTDILNTNDGEDTIMVEAMQYGWIKRVDGGAGDDTVVVELASGQTHTDRNPYFAVTEVDPILYDGYTHRLSHFQYLSGINLFQAGNTLLRDVETLQHPDGTTEDLTTGSLPFFAKGFVKTNDEDRAYVSSGEVTSYSRLVISLEDGTVARGYQDVDSGQIYVKIFDNTGTEIATTLPFGEGTYTYYNPFEQAQTLAPQLTKLQGGGFAVTWIETFDENESTVASSRPSIETTLYMATFDADGTAREDTPHIIYQDPVGGTYDPLNGQTVTTLANGNVLIGYQGRYAGNYTMVVVDPSTGAIQDSTFLDVGNFPDQFGIAATDDGFVVFYENDTTRDRDDNTIYEVMAQTYTFDTDSGAAAKDELITLFSSDPDDYIQHDAAYAYLGDGAFAAAFYNKDDQTLKLAVYKDGAVTLQTVMPDGFDYAAGQISLIAAPGGGAYLSAELSQITGTLSEQYGSTSQTVYIADDGTVGDWFMVAHNIDDIGNNGLNITAATDDGILAFWQQGADLQWTAYNDVTNYTVIDGTAGHDSLVTNDGTDDWVRAGSGDDTIVGSRGVDRFDGGEGADTLILNSDDDHVLSLASGYAQNMTGTTREALIAMENLVSGAGNDTIYGDGDSNLIDAGAGDDLIYGGGGDDTVIGGDGTDTFMFDDYTISSSVRSLTLDDAAGVELIGADRTQLSFDWVTHLDLSGVNGYSTFFNFDLDNQDGVTFIGTQAADSVYSSTGDDYINGGGGDDTLDGYQGNDTLNGGAGDDLLISNGSSVHPTTFVFDRDFGNDTISGYSRSGDVLDFSAFTDAEMDQLSVEQVGNDRVITMHDGSTLTLLSTARNYQASGNISIGGDAYEDAILTADVSAVSDTDGFDPADATFQWLRSGEAIEGATSASYTLTQADVNHTMSVQYSFTDRFLSDEVVTRGFAARINNVQDPLTGAASITGTAEVGETVTADVSGLSDEDGIRGYSYQWLADGVEIAGATEATFEITSAQGGKDLSVAVTVQDTFYTSETVTSASVAVPMSDQLIEGTANDDLLRGDIGNDTLLGLDGTDTLIGADGNDSLVGGTSEDDLRDVIYGGNGDDYLDGGYGNDELRGDAGTDTIIGGFGVDLILGGDGNDELTGQAWSDQIFGGNGDDFINGGFGYDRVNGGAGADRFFHIGNVNHGSDWIQDYNAADGDVLQFGAAGTADQFQVNFTETPNAGVAGVTEAFVIYKPTQTILWALVDGGAQSEINLLIGGETFNLLA</sequence>
<dbReference type="Gene3D" id="2.60.40.2700">
    <property type="match status" value="2"/>
</dbReference>
<dbReference type="Proteomes" id="UP000244904">
    <property type="component" value="Unassembled WGS sequence"/>
</dbReference>
<dbReference type="InterPro" id="IPR001343">
    <property type="entry name" value="Hemolysn_Ca-bd"/>
</dbReference>
<comment type="subcellular location">
    <subcellularLocation>
        <location evidence="1">Secreted</location>
    </subcellularLocation>
</comment>
<keyword evidence="4" id="KW-1185">Reference proteome</keyword>
<dbReference type="Gene3D" id="2.150.10.10">
    <property type="entry name" value="Serralysin-like metalloprotease, C-terminal"/>
    <property type="match status" value="4"/>
</dbReference>
<dbReference type="InterPro" id="IPR050557">
    <property type="entry name" value="RTX_toxin/Mannuronan_C5-epim"/>
</dbReference>
<dbReference type="RefSeq" id="WP_108885698.1">
    <property type="nucleotide sequence ID" value="NZ_OMOJ01000002.1"/>
</dbReference>
<dbReference type="AlphaFoldDB" id="A0A2R8AV02"/>
<dbReference type="PANTHER" id="PTHR38340:SF1">
    <property type="entry name" value="S-LAYER PROTEIN"/>
    <property type="match status" value="1"/>
</dbReference>
<dbReference type="InterPro" id="IPR018511">
    <property type="entry name" value="Hemolysin-typ_Ca-bd_CS"/>
</dbReference>
<name>A0A2R8AV02_9RHOB</name>
<dbReference type="GO" id="GO:0005576">
    <property type="term" value="C:extracellular region"/>
    <property type="evidence" value="ECO:0007669"/>
    <property type="project" value="UniProtKB-SubCell"/>
</dbReference>
<proteinExistence type="predicted"/>
<dbReference type="EMBL" id="OMOJ01000002">
    <property type="protein sequence ID" value="SPF79868.1"/>
    <property type="molecule type" value="Genomic_DNA"/>
</dbReference>
<reference evidence="4" key="1">
    <citation type="submission" date="2018-03" db="EMBL/GenBank/DDBJ databases">
        <authorList>
            <person name="Rodrigo-Torres L."/>
            <person name="Arahal R. D."/>
            <person name="Lucena T."/>
        </authorList>
    </citation>
    <scope>NUCLEOTIDE SEQUENCE [LARGE SCALE GENOMIC DNA]</scope>
    <source>
        <strain evidence="4">CECT 8871</strain>
    </source>
</reference>